<reference evidence="3 6" key="2">
    <citation type="submission" date="2019-08" db="EMBL/GenBank/DDBJ databases">
        <title>The genome sequence of a newly discovered highly antifungal drug resistant Aspergillus species, Aspergillus tanneri NIH 1004.</title>
        <authorList>
            <person name="Mounaud S."/>
            <person name="Singh I."/>
            <person name="Joardar V."/>
            <person name="Pakala S."/>
            <person name="Pakala S."/>
            <person name="Venepally P."/>
            <person name="Chung J.K."/>
            <person name="Losada L."/>
            <person name="Nierman W.C."/>
        </authorList>
    </citation>
    <scope>NUCLEOTIDE SEQUENCE [LARGE SCALE GENOMIC DNA]</scope>
    <source>
        <strain evidence="3 6">NIH1004</strain>
    </source>
</reference>
<name>A0A4S3J2G0_9EURO</name>
<evidence type="ECO:0000256" key="1">
    <source>
        <dbReference type="SAM" id="MobiDB-lite"/>
    </source>
</evidence>
<evidence type="ECO:0000259" key="2">
    <source>
        <dbReference type="PROSITE" id="PS50181"/>
    </source>
</evidence>
<feature type="region of interest" description="Disordered" evidence="1">
    <location>
        <begin position="63"/>
        <end position="101"/>
    </location>
</feature>
<protein>
    <recommendedName>
        <fullName evidence="2">F-box domain-containing protein</fullName>
    </recommendedName>
</protein>
<dbReference type="InterPro" id="IPR036047">
    <property type="entry name" value="F-box-like_dom_sf"/>
</dbReference>
<dbReference type="SUPFAM" id="SSF81383">
    <property type="entry name" value="F-box domain"/>
    <property type="match status" value="1"/>
</dbReference>
<accession>A0A4S3J2G0</accession>
<dbReference type="Proteomes" id="UP000324241">
    <property type="component" value="Unassembled WGS sequence"/>
</dbReference>
<feature type="domain" description="F-box" evidence="2">
    <location>
        <begin position="378"/>
        <end position="422"/>
    </location>
</feature>
<dbReference type="EMBL" id="SOSA01000732">
    <property type="protein sequence ID" value="THC88969.1"/>
    <property type="molecule type" value="Genomic_DNA"/>
</dbReference>
<dbReference type="InterPro" id="IPR001810">
    <property type="entry name" value="F-box_dom"/>
</dbReference>
<evidence type="ECO:0000313" key="5">
    <source>
        <dbReference type="Proteomes" id="UP000308092"/>
    </source>
</evidence>
<sequence length="546" mass="62800">MPSRVCRAPGEPDWAKWDYTGCQPDLDIDEIDLDYCSQNGCGVVVRYPKEENDVIRDADYVPREEDTVPYEYGSDHESMDAVSLGEDSGPNDEGDGKRAEEEDQWYRDWLLSSGNPQSLLPGEPAWTPPVHRDRRNEVIFPLTSGQLPEGYSIEQLEHLAGPTCADAHAYSGHRISMEAMRGCRTAQFLVHKEASEADWQPDGLDEDWELSGDWFLSGLSDGTGSRDTEPADVSPPRGGLDQIDADNINFDPQDMDSDSIAMPFHPWCFDIFCRLSKVRFNHVNVSGLMKWRNTEFSSDDFDAFPRNRDVLEAQQQWWCHNHGHEYLVANPLYVPNLDSLLLATVHEEEDHFSPHIGAFDLSRRVKHTEILTDQARPADFLASLPLELRLYIVGFLGSRDIANLRLASRTFEQLPVGLWYRLVRDEMPWLWEAWDETECAHVPSIWTTVTATDVQLFVKKRQHYASVLSDEYQGGNIEDYLDLLVPMPMTTPRQLILPRARTNWYQVYTQIKRNWSQLKGLQNRQRIWTDVEEIIARIIKYSYTVD</sequence>
<comment type="caution">
    <text evidence="4">The sequence shown here is derived from an EMBL/GenBank/DDBJ whole genome shotgun (WGS) entry which is preliminary data.</text>
</comment>
<dbReference type="AlphaFoldDB" id="A0A4S3J2G0"/>
<dbReference type="OrthoDB" id="6612291at2759"/>
<dbReference type="Proteomes" id="UP000308092">
    <property type="component" value="Unassembled WGS sequence"/>
</dbReference>
<dbReference type="GeneID" id="54334161"/>
<dbReference type="RefSeq" id="XP_033421877.1">
    <property type="nucleotide sequence ID" value="XM_033576022.1"/>
</dbReference>
<proteinExistence type="predicted"/>
<evidence type="ECO:0000313" key="3">
    <source>
        <dbReference type="EMBL" id="KAA8642515.1"/>
    </source>
</evidence>
<evidence type="ECO:0000313" key="6">
    <source>
        <dbReference type="Proteomes" id="UP000324241"/>
    </source>
</evidence>
<keyword evidence="5" id="KW-1185">Reference proteome</keyword>
<dbReference type="EMBL" id="QUQM01000008">
    <property type="protein sequence ID" value="KAA8642515.1"/>
    <property type="molecule type" value="Genomic_DNA"/>
</dbReference>
<dbReference type="VEuPathDB" id="FungiDB:EYZ11_011584"/>
<feature type="region of interest" description="Disordered" evidence="1">
    <location>
        <begin position="219"/>
        <end position="242"/>
    </location>
</feature>
<dbReference type="Gene3D" id="1.20.1280.50">
    <property type="match status" value="1"/>
</dbReference>
<organism evidence="4 5">
    <name type="scientific">Aspergillus tanneri</name>
    <dbReference type="NCBI Taxonomy" id="1220188"/>
    <lineage>
        <taxon>Eukaryota</taxon>
        <taxon>Fungi</taxon>
        <taxon>Dikarya</taxon>
        <taxon>Ascomycota</taxon>
        <taxon>Pezizomycotina</taxon>
        <taxon>Eurotiomycetes</taxon>
        <taxon>Eurotiomycetidae</taxon>
        <taxon>Eurotiales</taxon>
        <taxon>Aspergillaceae</taxon>
        <taxon>Aspergillus</taxon>
        <taxon>Aspergillus subgen. Circumdati</taxon>
    </lineage>
</organism>
<gene>
    <name evidence="3" type="ORF">ATNIH1004_011460</name>
    <name evidence="4" type="ORF">EYZ11_011584</name>
</gene>
<dbReference type="STRING" id="1220188.A0A4S3J2G0"/>
<evidence type="ECO:0000313" key="4">
    <source>
        <dbReference type="EMBL" id="THC88969.1"/>
    </source>
</evidence>
<dbReference type="PROSITE" id="PS50181">
    <property type="entry name" value="FBOX"/>
    <property type="match status" value="1"/>
</dbReference>
<reference evidence="4 5" key="1">
    <citation type="submission" date="2019-03" db="EMBL/GenBank/DDBJ databases">
        <title>The genome sequence of a newly discovered highly antifungal drug resistant Aspergillus species, Aspergillus tanneri NIH 1004.</title>
        <authorList>
            <person name="Mounaud S."/>
            <person name="Singh I."/>
            <person name="Joardar V."/>
            <person name="Pakala S."/>
            <person name="Pakala S."/>
            <person name="Venepally P."/>
            <person name="Hoover J."/>
            <person name="Nierman W."/>
            <person name="Chung J."/>
            <person name="Losada L."/>
        </authorList>
    </citation>
    <scope>NUCLEOTIDE SEQUENCE [LARGE SCALE GENOMIC DNA]</scope>
    <source>
        <strain evidence="4 5">NIH1004</strain>
    </source>
</reference>